<sequence length="869" mass="92814">MPCDAQAGQRLVRALSRAETWDTRRALLQTLVSELRDTESVTFFLQETKLRSVLGQLIERALRAAQPHIVDLLDLTMQVIKCLVKSMQREDVVDFLEESKSLVHGLKALRKLGRSKGVSAENFVADASEKAWGERLATLREQAANIIAEMEQVAGREKPSTPSAPEETPEAGESRSLPVAVHAPVQTTDSSHPGTTEASIHANADASNASAKAAASQDDTSEPAQSTVGEHETPLAVGALSSFASADASMKTGRKRPRPRPERDTALPAFTSSSDEASQSVSARATESVGTQPTVDVSDADASLLPQQASAHVTAARAERMHHSDALETTSPPGATIPERCANEATHHVPTPTVRDAGHTGDIAEKEASSAESTSFVAPEEAAATCAITNRSAKRAKMEAPRPALRIRTSADASSTKLARKPASKRVHFAPEPVLVQVYAFEYIPDERTHAPVNLAGIVSDTDEPALDGESGATSATKERSTHAPGNGFSEVVEEGRLMQKKRQHRQKVLAEMREDATFYPPPHVESSCPLGAAGECEQLSDVLANGSTVGCVPRNADSHQSGTIGVVSPGSLSSGVPDEPMPPSPPRERSLDRQTPPPSLRVIPEYRVEHPAPTSFSYTPAGALAPAGTPEATVSAPAAATTANLLTSFHGTRGPSTLDPTRLQTKPSDRIQPPHLETSLWSAIPPNTSGTPVSATSQGQHTDLLQRNQIDEAILQHFLLVKDEETRLQLLCDENVLRVVQKYAEEKQREAALQHAHGYRHANAAPGNQWSGYPAPAPAPAPAPLAAAFPALTPQQAPFPVLNGMPSDPIGYHGFVSPALRRETASSAAYAQATGVNNDSAPICKYHLRGYCRRGKWCRFRHISPDKP</sequence>
<organism evidence="7 8">
    <name type="scientific">Cyanidioschyzon merolae (strain NIES-3377 / 10D)</name>
    <name type="common">Unicellular red alga</name>
    <dbReference type="NCBI Taxonomy" id="280699"/>
    <lineage>
        <taxon>Eukaryota</taxon>
        <taxon>Rhodophyta</taxon>
        <taxon>Bangiophyceae</taxon>
        <taxon>Cyanidiales</taxon>
        <taxon>Cyanidiaceae</taxon>
        <taxon>Cyanidioschyzon</taxon>
    </lineage>
</organism>
<dbReference type="SMART" id="SM00356">
    <property type="entry name" value="ZnF_C3H1"/>
    <property type="match status" value="1"/>
</dbReference>
<dbReference type="OrthoDB" id="250836at2759"/>
<evidence type="ECO:0000313" key="7">
    <source>
        <dbReference type="EMBL" id="BAM79086.1"/>
    </source>
</evidence>
<feature type="compositionally biased region" description="Basic and acidic residues" evidence="5">
    <location>
        <begin position="317"/>
        <end position="326"/>
    </location>
</feature>
<dbReference type="SUPFAM" id="SSF90229">
    <property type="entry name" value="CCCH zinc finger"/>
    <property type="match status" value="1"/>
</dbReference>
<dbReference type="Gene3D" id="4.10.1000.10">
    <property type="entry name" value="Zinc finger, CCCH-type"/>
    <property type="match status" value="1"/>
</dbReference>
<evidence type="ECO:0000256" key="2">
    <source>
        <dbReference type="ARBA" id="ARBA00022771"/>
    </source>
</evidence>
<feature type="region of interest" description="Disordered" evidence="5">
    <location>
        <begin position="394"/>
        <end position="421"/>
    </location>
</feature>
<feature type="compositionally biased region" description="Polar residues" evidence="5">
    <location>
        <begin position="283"/>
        <end position="294"/>
    </location>
</feature>
<protein>
    <recommendedName>
        <fullName evidence="6">C3H1-type domain-containing protein</fullName>
    </recommendedName>
</protein>
<dbReference type="GO" id="GO:0008270">
    <property type="term" value="F:zinc ion binding"/>
    <property type="evidence" value="ECO:0007669"/>
    <property type="project" value="UniProtKB-KW"/>
</dbReference>
<evidence type="ECO:0000313" key="8">
    <source>
        <dbReference type="Proteomes" id="UP000007014"/>
    </source>
</evidence>
<evidence type="ECO:0000259" key="6">
    <source>
        <dbReference type="PROSITE" id="PS50103"/>
    </source>
</evidence>
<keyword evidence="8" id="KW-1185">Reference proteome</keyword>
<dbReference type="AlphaFoldDB" id="M1UNU4"/>
<feature type="region of interest" description="Disordered" evidence="5">
    <location>
        <begin position="152"/>
        <end position="177"/>
    </location>
</feature>
<evidence type="ECO:0000256" key="1">
    <source>
        <dbReference type="ARBA" id="ARBA00022723"/>
    </source>
</evidence>
<dbReference type="InterPro" id="IPR000571">
    <property type="entry name" value="Znf_CCCH"/>
</dbReference>
<dbReference type="InterPro" id="IPR036855">
    <property type="entry name" value="Znf_CCCH_sf"/>
</dbReference>
<feature type="region of interest" description="Disordered" evidence="5">
    <location>
        <begin position="649"/>
        <end position="701"/>
    </location>
</feature>
<feature type="compositionally biased region" description="Low complexity" evidence="5">
    <location>
        <begin position="205"/>
        <end position="216"/>
    </location>
</feature>
<accession>M1UNU4</accession>
<gene>
    <name evidence="7" type="ORF">CYME_CMC168C</name>
</gene>
<feature type="region of interest" description="Disordered" evidence="5">
    <location>
        <begin position="205"/>
        <end position="294"/>
    </location>
</feature>
<evidence type="ECO:0000256" key="4">
    <source>
        <dbReference type="PROSITE-ProRule" id="PRU00723"/>
    </source>
</evidence>
<feature type="compositionally biased region" description="Low complexity" evidence="5">
    <location>
        <begin position="566"/>
        <end position="579"/>
    </location>
</feature>
<dbReference type="EMBL" id="AP006485">
    <property type="protein sequence ID" value="BAM79086.1"/>
    <property type="molecule type" value="Genomic_DNA"/>
</dbReference>
<keyword evidence="3 4" id="KW-0862">Zinc</keyword>
<feature type="compositionally biased region" description="Polar residues" evidence="5">
    <location>
        <begin position="680"/>
        <end position="701"/>
    </location>
</feature>
<evidence type="ECO:0000256" key="3">
    <source>
        <dbReference type="ARBA" id="ARBA00022833"/>
    </source>
</evidence>
<dbReference type="PROSITE" id="PS50103">
    <property type="entry name" value="ZF_C3H1"/>
    <property type="match status" value="1"/>
</dbReference>
<reference evidence="7 8" key="1">
    <citation type="journal article" date="2004" name="Nature">
        <title>Genome sequence of the ultrasmall unicellular red alga Cyanidioschyzon merolae 10D.</title>
        <authorList>
            <person name="Matsuzaki M."/>
            <person name="Misumi O."/>
            <person name="Shin-i T."/>
            <person name="Maruyama S."/>
            <person name="Takahara M."/>
            <person name="Miyagishima S."/>
            <person name="Mori T."/>
            <person name="Nishida K."/>
            <person name="Yagisawa F."/>
            <person name="Nishida K."/>
            <person name="Yoshida Y."/>
            <person name="Nishimura Y."/>
            <person name="Nakao S."/>
            <person name="Kobayashi T."/>
            <person name="Momoyama Y."/>
            <person name="Higashiyama T."/>
            <person name="Minoda A."/>
            <person name="Sano M."/>
            <person name="Nomoto H."/>
            <person name="Oishi K."/>
            <person name="Hayashi H."/>
            <person name="Ohta F."/>
            <person name="Nishizaka S."/>
            <person name="Haga S."/>
            <person name="Miura S."/>
            <person name="Morishita T."/>
            <person name="Kabeya Y."/>
            <person name="Terasawa K."/>
            <person name="Suzuki Y."/>
            <person name="Ishii Y."/>
            <person name="Asakawa S."/>
            <person name="Takano H."/>
            <person name="Ohta N."/>
            <person name="Kuroiwa H."/>
            <person name="Tanaka K."/>
            <person name="Shimizu N."/>
            <person name="Sugano S."/>
            <person name="Sato N."/>
            <person name="Nozaki H."/>
            <person name="Ogasawara N."/>
            <person name="Kohara Y."/>
            <person name="Kuroiwa T."/>
        </authorList>
    </citation>
    <scope>NUCLEOTIDE SEQUENCE [LARGE SCALE GENOMIC DNA]</scope>
    <source>
        <strain evidence="7 8">10D</strain>
    </source>
</reference>
<feature type="zinc finger region" description="C3H1-type" evidence="4">
    <location>
        <begin position="839"/>
        <end position="866"/>
    </location>
</feature>
<feature type="compositionally biased region" description="Polar residues" evidence="5">
    <location>
        <begin position="655"/>
        <end position="667"/>
    </location>
</feature>
<dbReference type="Proteomes" id="UP000007014">
    <property type="component" value="Chromosome 3"/>
</dbReference>
<dbReference type="GeneID" id="16992490"/>
<feature type="region of interest" description="Disordered" evidence="5">
    <location>
        <begin position="555"/>
        <end position="605"/>
    </location>
</feature>
<feature type="region of interest" description="Disordered" evidence="5">
    <location>
        <begin position="309"/>
        <end position="339"/>
    </location>
</feature>
<feature type="compositionally biased region" description="Low complexity" evidence="5">
    <location>
        <begin position="272"/>
        <end position="282"/>
    </location>
</feature>
<keyword evidence="1 4" id="KW-0479">Metal-binding</keyword>
<proteinExistence type="predicted"/>
<dbReference type="RefSeq" id="XP_005535372.1">
    <property type="nucleotide sequence ID" value="XM_005535315.1"/>
</dbReference>
<evidence type="ECO:0000256" key="5">
    <source>
        <dbReference type="SAM" id="MobiDB-lite"/>
    </source>
</evidence>
<reference evidence="7 8" key="2">
    <citation type="journal article" date="2007" name="BMC Biol.">
        <title>A 100%-complete sequence reveals unusually simple genomic features in the hot-spring red alga Cyanidioschyzon merolae.</title>
        <authorList>
            <person name="Nozaki H."/>
            <person name="Takano H."/>
            <person name="Misumi O."/>
            <person name="Terasawa K."/>
            <person name="Matsuzaki M."/>
            <person name="Maruyama S."/>
            <person name="Nishida K."/>
            <person name="Yagisawa F."/>
            <person name="Yoshida Y."/>
            <person name="Fujiwara T."/>
            <person name="Takio S."/>
            <person name="Tamura K."/>
            <person name="Chung S.J."/>
            <person name="Nakamura S."/>
            <person name="Kuroiwa H."/>
            <person name="Tanaka K."/>
            <person name="Sato N."/>
            <person name="Kuroiwa T."/>
        </authorList>
    </citation>
    <scope>NUCLEOTIDE SEQUENCE [LARGE SCALE GENOMIC DNA]</scope>
    <source>
        <strain evidence="7 8">10D</strain>
    </source>
</reference>
<feature type="domain" description="C3H1-type" evidence="6">
    <location>
        <begin position="839"/>
        <end position="866"/>
    </location>
</feature>
<keyword evidence="2 4" id="KW-0863">Zinc-finger</keyword>
<name>M1UNU4_CYAM1</name>
<feature type="region of interest" description="Disordered" evidence="5">
    <location>
        <begin position="461"/>
        <end position="489"/>
    </location>
</feature>
<dbReference type="KEGG" id="cme:CYME_CMC168C"/>